<accession>A0A1F4PLW8</accession>
<proteinExistence type="predicted"/>
<feature type="transmembrane region" description="Helical" evidence="1">
    <location>
        <begin position="127"/>
        <end position="146"/>
    </location>
</feature>
<keyword evidence="1" id="KW-0812">Transmembrane</keyword>
<evidence type="ECO:0000313" key="2">
    <source>
        <dbReference type="EMBL" id="OGB84863.1"/>
    </source>
</evidence>
<keyword evidence="1" id="KW-1133">Transmembrane helix</keyword>
<reference evidence="2 3" key="1">
    <citation type="journal article" date="2016" name="Nat. Commun.">
        <title>Thousands of microbial genomes shed light on interconnected biogeochemical processes in an aquifer system.</title>
        <authorList>
            <person name="Anantharaman K."/>
            <person name="Brown C.T."/>
            <person name="Hug L.A."/>
            <person name="Sharon I."/>
            <person name="Castelle C.J."/>
            <person name="Probst A.J."/>
            <person name="Thomas B.C."/>
            <person name="Singh A."/>
            <person name="Wilkins M.J."/>
            <person name="Karaoz U."/>
            <person name="Brodie E.L."/>
            <person name="Williams K.H."/>
            <person name="Hubbard S.S."/>
            <person name="Banfield J.F."/>
        </authorList>
    </citation>
    <scope>NUCLEOTIDE SEQUENCE [LARGE SCALE GENOMIC DNA]</scope>
</reference>
<evidence type="ECO:0008006" key="4">
    <source>
        <dbReference type="Google" id="ProtNLM"/>
    </source>
</evidence>
<dbReference type="EMBL" id="METE01000020">
    <property type="protein sequence ID" value="OGB84863.1"/>
    <property type="molecule type" value="Genomic_DNA"/>
</dbReference>
<comment type="caution">
    <text evidence="2">The sequence shown here is derived from an EMBL/GenBank/DDBJ whole genome shotgun (WGS) entry which is preliminary data.</text>
</comment>
<gene>
    <name evidence="2" type="ORF">A2994_01610</name>
</gene>
<dbReference type="Proteomes" id="UP000179010">
    <property type="component" value="Unassembled WGS sequence"/>
</dbReference>
<evidence type="ECO:0000313" key="3">
    <source>
        <dbReference type="Proteomes" id="UP000179010"/>
    </source>
</evidence>
<dbReference type="AlphaFoldDB" id="A0A1F4PLW8"/>
<feature type="transmembrane region" description="Helical" evidence="1">
    <location>
        <begin position="78"/>
        <end position="99"/>
    </location>
</feature>
<organism evidence="2 3">
    <name type="scientific">candidate division Kazan bacterium RIFCSPLOWO2_01_FULL_48_13</name>
    <dbReference type="NCBI Taxonomy" id="1798539"/>
    <lineage>
        <taxon>Bacteria</taxon>
        <taxon>Bacteria division Kazan-3B-28</taxon>
    </lineage>
</organism>
<sequence>MLITPHFLTGVVIASQVPEVAPAALAAITSHYILDAIPHRDYFDKQYLTWRNILLTITDGIISLGLFYWLVPDAHWGYYFGIGALAMLPDVLALPGVFYNQFWQWPIIKQMHSWHTEILQYAWGEQGWGIGLLPQLIIISVAIYFLR</sequence>
<keyword evidence="1" id="KW-0472">Membrane</keyword>
<protein>
    <recommendedName>
        <fullName evidence="4">DUF3307 domain-containing protein</fullName>
    </recommendedName>
</protein>
<evidence type="ECO:0000256" key="1">
    <source>
        <dbReference type="SAM" id="Phobius"/>
    </source>
</evidence>
<name>A0A1F4PLW8_UNCK3</name>
<feature type="transmembrane region" description="Helical" evidence="1">
    <location>
        <begin position="50"/>
        <end position="71"/>
    </location>
</feature>
<dbReference type="STRING" id="1798539.A2994_01610"/>